<dbReference type="OrthoDB" id="749529at2"/>
<name>A0A497Y6F2_9SPHI</name>
<dbReference type="Proteomes" id="UP000273898">
    <property type="component" value="Unassembled WGS sequence"/>
</dbReference>
<dbReference type="Proteomes" id="UP000297429">
    <property type="component" value="Unassembled WGS sequence"/>
</dbReference>
<accession>A0A497Y6F2</accession>
<evidence type="ECO:0000313" key="2">
    <source>
        <dbReference type="EMBL" id="TFB33416.1"/>
    </source>
</evidence>
<evidence type="ECO:0000313" key="4">
    <source>
        <dbReference type="Proteomes" id="UP000297429"/>
    </source>
</evidence>
<gene>
    <name evidence="1" type="ORF">BCL90_2450</name>
    <name evidence="2" type="ORF">E3V97_05050</name>
</gene>
<comment type="caution">
    <text evidence="1">The sequence shown here is derived from an EMBL/GenBank/DDBJ whole genome shotgun (WGS) entry which is preliminary data.</text>
</comment>
<keyword evidence="4" id="KW-1185">Reference proteome</keyword>
<dbReference type="RefSeq" id="WP_121284123.1">
    <property type="nucleotide sequence ID" value="NZ_RCCK01000011.1"/>
</dbReference>
<dbReference type="EMBL" id="RCCK01000011">
    <property type="protein sequence ID" value="RLJ77365.1"/>
    <property type="molecule type" value="Genomic_DNA"/>
</dbReference>
<sequence>MNEVLNKLHIHVDSFGQLKNFNPEGREYAKKESQLKETWSSFSERLQQRIGEQDTDEKLSVFIKITQDRLTDFADKVFEYYKEVESSTTECQVKQKLLFNDIENEIVKVLEFLKLNFSNCFNYFGKVPRWIFYINKDVVTKKNSIISGLEKKSVNEDLIVIISSFLDKFQDSGTLNFKNWHQYIYYKKMVRALCKFVESPDTDDDTMNLIKRLIGYNFNLVTFYYFMVDYIEKMVVKNAPFEEPEITLLQILKNVGNIRPELSNGYNPEVQPILESVNGSILHQLSVIAKLKQVDIPDITGGTRQKKAWHYFEVSSTLEELLFFFKVMQAISFIKTRYNSNLYRFVERHIKTDRTRNPNPSPQYMRNIFAPSWEFSPKVVRKVRSWLTRMIAYIDAHFPDQLRILLIILILRVPADLFYSAA</sequence>
<reference evidence="2 4" key="2">
    <citation type="submission" date="2019-03" db="EMBL/GenBank/DDBJ databases">
        <authorList>
            <person name="He R.-H."/>
        </authorList>
    </citation>
    <scope>NUCLEOTIDE SEQUENCE [LARGE SCALE GENOMIC DNA]</scope>
    <source>
        <strain evidence="2 4">DSM 19624</strain>
    </source>
</reference>
<protein>
    <submittedName>
        <fullName evidence="1">Uncharacterized protein</fullName>
    </submittedName>
</protein>
<evidence type="ECO:0000313" key="3">
    <source>
        <dbReference type="Proteomes" id="UP000273898"/>
    </source>
</evidence>
<organism evidence="1 3">
    <name type="scientific">Pedobacter alluvionis</name>
    <dbReference type="NCBI Taxonomy" id="475253"/>
    <lineage>
        <taxon>Bacteria</taxon>
        <taxon>Pseudomonadati</taxon>
        <taxon>Bacteroidota</taxon>
        <taxon>Sphingobacteriia</taxon>
        <taxon>Sphingobacteriales</taxon>
        <taxon>Sphingobacteriaceae</taxon>
        <taxon>Pedobacter</taxon>
    </lineage>
</organism>
<evidence type="ECO:0000313" key="1">
    <source>
        <dbReference type="EMBL" id="RLJ77365.1"/>
    </source>
</evidence>
<dbReference type="EMBL" id="SOPX01000001">
    <property type="protein sequence ID" value="TFB33416.1"/>
    <property type="molecule type" value="Genomic_DNA"/>
</dbReference>
<proteinExistence type="predicted"/>
<reference evidence="1 3" key="1">
    <citation type="submission" date="2018-10" db="EMBL/GenBank/DDBJ databases">
        <title>Genomic Encyclopedia of Archaeal and Bacterial Type Strains, Phase II (KMG-II): from individual species to whole genera.</title>
        <authorList>
            <person name="Goeker M."/>
        </authorList>
    </citation>
    <scope>NUCLEOTIDE SEQUENCE [LARGE SCALE GENOMIC DNA]</scope>
    <source>
        <strain evidence="1 3">DSM 19624</strain>
    </source>
</reference>
<dbReference type="AlphaFoldDB" id="A0A497Y6F2"/>